<feature type="region of interest" description="Disordered" evidence="1">
    <location>
        <begin position="223"/>
        <end position="242"/>
    </location>
</feature>
<protein>
    <recommendedName>
        <fullName evidence="2">BACON domain-containing protein</fullName>
    </recommendedName>
</protein>
<accession>I5C2L5</accession>
<proteinExistence type="predicted"/>
<evidence type="ECO:0000259" key="2">
    <source>
        <dbReference type="Pfam" id="PF13004"/>
    </source>
</evidence>
<dbReference type="AlphaFoldDB" id="I5C2L5"/>
<dbReference type="STRING" id="1189621.A3SI_11959"/>
<feature type="domain" description="BACON" evidence="2">
    <location>
        <begin position="128"/>
        <end position="177"/>
    </location>
</feature>
<organism evidence="3 4">
    <name type="scientific">Nitritalea halalkaliphila LW7</name>
    <dbReference type="NCBI Taxonomy" id="1189621"/>
    <lineage>
        <taxon>Bacteria</taxon>
        <taxon>Pseudomonadati</taxon>
        <taxon>Bacteroidota</taxon>
        <taxon>Cytophagia</taxon>
        <taxon>Cytophagales</taxon>
        <taxon>Cyclobacteriaceae</taxon>
        <taxon>Nitritalea</taxon>
    </lineage>
</organism>
<reference evidence="3 4" key="1">
    <citation type="submission" date="2012-05" db="EMBL/GenBank/DDBJ databases">
        <title>Genome sequence of Nitritalea halalkaliphila LW7.</title>
        <authorList>
            <person name="Jangir P.K."/>
            <person name="Singh A."/>
            <person name="Shivaji S."/>
            <person name="Sharma R."/>
        </authorList>
    </citation>
    <scope>NUCLEOTIDE SEQUENCE [LARGE SCALE GENOMIC DNA]</scope>
    <source>
        <strain evidence="3 4">LW7</strain>
    </source>
</reference>
<dbReference type="Pfam" id="PF13620">
    <property type="entry name" value="CarboxypepD_reg"/>
    <property type="match status" value="1"/>
</dbReference>
<dbReference type="Gene3D" id="2.60.40.10">
    <property type="entry name" value="Immunoglobulins"/>
    <property type="match status" value="1"/>
</dbReference>
<dbReference type="CDD" id="cd14948">
    <property type="entry name" value="BACON"/>
    <property type="match status" value="1"/>
</dbReference>
<dbReference type="EMBL" id="AJYA01000024">
    <property type="protein sequence ID" value="EIM76067.1"/>
    <property type="molecule type" value="Genomic_DNA"/>
</dbReference>
<dbReference type="InterPro" id="IPR013783">
    <property type="entry name" value="Ig-like_fold"/>
</dbReference>
<name>I5C2L5_9BACT</name>
<dbReference type="InterPro" id="IPR024361">
    <property type="entry name" value="BACON"/>
</dbReference>
<dbReference type="GO" id="GO:0030246">
    <property type="term" value="F:carbohydrate binding"/>
    <property type="evidence" value="ECO:0007669"/>
    <property type="project" value="InterPro"/>
</dbReference>
<dbReference type="Proteomes" id="UP000005551">
    <property type="component" value="Unassembled WGS sequence"/>
</dbReference>
<feature type="compositionally biased region" description="Polar residues" evidence="1">
    <location>
        <begin position="227"/>
        <end position="242"/>
    </location>
</feature>
<evidence type="ECO:0000313" key="4">
    <source>
        <dbReference type="Proteomes" id="UP000005551"/>
    </source>
</evidence>
<dbReference type="Gene3D" id="2.60.40.1120">
    <property type="entry name" value="Carboxypeptidase-like, regulatory domain"/>
    <property type="match status" value="1"/>
</dbReference>
<evidence type="ECO:0000313" key="3">
    <source>
        <dbReference type="EMBL" id="EIM76067.1"/>
    </source>
</evidence>
<sequence>MLLLGACRETAEDPLTQGKLAGIVRDEGGQSVEAVQLRLFSEGFERSTQTGSSGAYLFEQIPSGSYSLAIKHPFYAEQTFPVQIQAQVVQTLDLLLLAESGTLKLEESFLRLPVFAGQEELGLEASGAWVASTDSPWLRVLSPSGSGNAPLRMQFDTNTEHEPRHATILISSGATQVTLELEQPAPTRVEVGELDYGDEAQERRRGSGCSSAQQWRWSRSARYTPGASRTLSPGHPQKTSVPSTIRMAARASGAAMPSWWSMWTPMAIATKKMWRRAFMRRCCPSRG</sequence>
<evidence type="ECO:0000256" key="1">
    <source>
        <dbReference type="SAM" id="MobiDB-lite"/>
    </source>
</evidence>
<dbReference type="SUPFAM" id="SSF49452">
    <property type="entry name" value="Starch-binding domain-like"/>
    <property type="match status" value="1"/>
</dbReference>
<dbReference type="InterPro" id="IPR013784">
    <property type="entry name" value="Carb-bd-like_fold"/>
</dbReference>
<dbReference type="Pfam" id="PF13004">
    <property type="entry name" value="BACON"/>
    <property type="match status" value="1"/>
</dbReference>
<keyword evidence="4" id="KW-1185">Reference proteome</keyword>
<gene>
    <name evidence="3" type="ORF">A3SI_11959</name>
</gene>
<comment type="caution">
    <text evidence="3">The sequence shown here is derived from an EMBL/GenBank/DDBJ whole genome shotgun (WGS) entry which is preliminary data.</text>
</comment>